<feature type="region of interest" description="Disordered" evidence="1">
    <location>
        <begin position="1"/>
        <end position="47"/>
    </location>
</feature>
<dbReference type="OrthoDB" id="2894861at2759"/>
<sequence length="238" mass="26333">MADLLRPRTNYEAQRPEVRSRVQDSSVDFSEDSTTRGDPESGTNITLNQSQVDSPLCYLLVRSVNDGRASEIRAKGELGASSIIKGYLRRGADSLRSVRYPTHPTKNPTDTMYYRLSLVTIILSFITMLVSSSPVPAEVPEAQVLKPRTQYETEGFQLILYMWIVYHSDFPRSIAVALVSGGGARSLPSVPQIQAFELRVNKKTKTVCTAAFCQLEIRGLPKQTVAVFSGSMDFSVCS</sequence>
<dbReference type="GeneID" id="66099113"/>
<reference evidence="2" key="1">
    <citation type="submission" date="2020-11" db="EMBL/GenBank/DDBJ databases">
        <title>Adaptations for nitrogen fixation in a non-lichenized fungal sporocarp promotes dispersal by wood-feeding termites.</title>
        <authorList>
            <consortium name="DOE Joint Genome Institute"/>
            <person name="Koch R.A."/>
            <person name="Yoon G."/>
            <person name="Arayal U."/>
            <person name="Lail K."/>
            <person name="Amirebrahimi M."/>
            <person name="Labutti K."/>
            <person name="Lipzen A."/>
            <person name="Riley R."/>
            <person name="Barry K."/>
            <person name="Henrissat B."/>
            <person name="Grigoriev I.V."/>
            <person name="Herr J.R."/>
            <person name="Aime M.C."/>
        </authorList>
    </citation>
    <scope>NUCLEOTIDE SEQUENCE</scope>
    <source>
        <strain evidence="2">MCA 3950</strain>
    </source>
</reference>
<comment type="caution">
    <text evidence="2">The sequence shown here is derived from an EMBL/GenBank/DDBJ whole genome shotgun (WGS) entry which is preliminary data.</text>
</comment>
<dbReference type="RefSeq" id="XP_043043390.1">
    <property type="nucleotide sequence ID" value="XM_043176826.1"/>
</dbReference>
<dbReference type="Proteomes" id="UP000812287">
    <property type="component" value="Unassembled WGS sequence"/>
</dbReference>
<name>A0A9P7W012_9AGAR</name>
<protein>
    <submittedName>
        <fullName evidence="2">Uncharacterized protein</fullName>
    </submittedName>
</protein>
<evidence type="ECO:0000256" key="1">
    <source>
        <dbReference type="SAM" id="MobiDB-lite"/>
    </source>
</evidence>
<proteinExistence type="predicted"/>
<dbReference type="AlphaFoldDB" id="A0A9P7W012"/>
<evidence type="ECO:0000313" key="3">
    <source>
        <dbReference type="Proteomes" id="UP000812287"/>
    </source>
</evidence>
<keyword evidence="3" id="KW-1185">Reference proteome</keyword>
<evidence type="ECO:0000313" key="2">
    <source>
        <dbReference type="EMBL" id="KAG7449890.1"/>
    </source>
</evidence>
<organism evidence="2 3">
    <name type="scientific">Guyanagaster necrorhizus</name>
    <dbReference type="NCBI Taxonomy" id="856835"/>
    <lineage>
        <taxon>Eukaryota</taxon>
        <taxon>Fungi</taxon>
        <taxon>Dikarya</taxon>
        <taxon>Basidiomycota</taxon>
        <taxon>Agaricomycotina</taxon>
        <taxon>Agaricomycetes</taxon>
        <taxon>Agaricomycetidae</taxon>
        <taxon>Agaricales</taxon>
        <taxon>Marasmiineae</taxon>
        <taxon>Physalacriaceae</taxon>
        <taxon>Guyanagaster</taxon>
    </lineage>
</organism>
<accession>A0A9P7W012</accession>
<gene>
    <name evidence="2" type="ORF">BT62DRAFT_1002201</name>
</gene>
<dbReference type="EMBL" id="MU250527">
    <property type="protein sequence ID" value="KAG7449890.1"/>
    <property type="molecule type" value="Genomic_DNA"/>
</dbReference>